<dbReference type="EMBL" id="AP028912">
    <property type="protein sequence ID" value="BES93779.1"/>
    <property type="molecule type" value="Genomic_DNA"/>
</dbReference>
<evidence type="ECO:0000256" key="8">
    <source>
        <dbReference type="ARBA" id="ARBA00022723"/>
    </source>
</evidence>
<dbReference type="InterPro" id="IPR006211">
    <property type="entry name" value="Furin-like_Cys-rich_dom"/>
</dbReference>
<evidence type="ECO:0000256" key="21">
    <source>
        <dbReference type="SAM" id="Phobius"/>
    </source>
</evidence>
<dbReference type="InterPro" id="IPR003961">
    <property type="entry name" value="FN3_dom"/>
</dbReference>
<keyword evidence="12 24" id="KW-0418">Kinase</keyword>
<dbReference type="CDD" id="cd00064">
    <property type="entry name" value="FU"/>
    <property type="match status" value="1"/>
</dbReference>
<comment type="subcellular location">
    <subcellularLocation>
        <location evidence="2">Membrane</location>
        <topology evidence="2">Single-pass type I membrane protein</topology>
    </subcellularLocation>
</comment>
<evidence type="ECO:0000256" key="13">
    <source>
        <dbReference type="ARBA" id="ARBA00022840"/>
    </source>
</evidence>
<evidence type="ECO:0000256" key="6">
    <source>
        <dbReference type="ARBA" id="ARBA00022685"/>
    </source>
</evidence>
<dbReference type="SUPFAM" id="SSF49265">
    <property type="entry name" value="Fibronectin type III"/>
    <property type="match status" value="2"/>
</dbReference>
<dbReference type="InterPro" id="IPR050122">
    <property type="entry name" value="RTK"/>
</dbReference>
<dbReference type="InterPro" id="IPR008266">
    <property type="entry name" value="Tyr_kinase_AS"/>
</dbReference>
<evidence type="ECO:0000256" key="14">
    <source>
        <dbReference type="ARBA" id="ARBA00022989"/>
    </source>
</evidence>
<organism evidence="24 25">
    <name type="scientific">Nesidiocoris tenuis</name>
    <dbReference type="NCBI Taxonomy" id="355587"/>
    <lineage>
        <taxon>Eukaryota</taxon>
        <taxon>Metazoa</taxon>
        <taxon>Ecdysozoa</taxon>
        <taxon>Arthropoda</taxon>
        <taxon>Hexapoda</taxon>
        <taxon>Insecta</taxon>
        <taxon>Pterygota</taxon>
        <taxon>Neoptera</taxon>
        <taxon>Paraneoptera</taxon>
        <taxon>Hemiptera</taxon>
        <taxon>Heteroptera</taxon>
        <taxon>Panheteroptera</taxon>
        <taxon>Cimicomorpha</taxon>
        <taxon>Miridae</taxon>
        <taxon>Dicyphina</taxon>
        <taxon>Nesidiocoris</taxon>
    </lineage>
</organism>
<evidence type="ECO:0000256" key="12">
    <source>
        <dbReference type="ARBA" id="ARBA00022777"/>
    </source>
</evidence>
<dbReference type="InterPro" id="IPR009030">
    <property type="entry name" value="Growth_fac_rcpt_cys_sf"/>
</dbReference>
<feature type="domain" description="Protein kinase" evidence="23">
    <location>
        <begin position="974"/>
        <end position="1234"/>
    </location>
</feature>
<protein>
    <recommendedName>
        <fullName evidence="3">receptor protein-tyrosine kinase</fullName>
        <ecNumber evidence="3">2.7.10.1</ecNumber>
    </recommendedName>
</protein>
<keyword evidence="8" id="KW-0479">Metal-binding</keyword>
<keyword evidence="6" id="KW-0165">Cleavage on pair of basic residues</keyword>
<dbReference type="SUPFAM" id="SSF52058">
    <property type="entry name" value="L domain-like"/>
    <property type="match status" value="2"/>
</dbReference>
<keyword evidence="15 21" id="KW-0472">Membrane</keyword>
<dbReference type="SMART" id="SM00219">
    <property type="entry name" value="TyrKc"/>
    <property type="match status" value="1"/>
</dbReference>
<dbReference type="InterPro" id="IPR036941">
    <property type="entry name" value="Rcpt_L-dom_sf"/>
</dbReference>
<dbReference type="InterPro" id="IPR001245">
    <property type="entry name" value="Ser-Thr/Tyr_kinase_cat_dom"/>
</dbReference>
<dbReference type="Gene3D" id="3.30.200.20">
    <property type="entry name" value="Phosphorylase Kinase, domain 1"/>
    <property type="match status" value="1"/>
</dbReference>
<keyword evidence="17 24" id="KW-0675">Receptor</keyword>
<sequence>MSYITSLLLWCSLLTMAAAKTCHSMDVRNHVNNIKQLEGCHVIEGFLQVVLIDNAKEEHFANYTFPELREVTEYVIFFRVNGLRSIRSIFPNLSVIRGEQLAMDYALIINELPQLQEINLPSLVIIRGAVSLGKNQRLCFANTIDWDQVAADSSSHLIFSNGDVNCPRCGHCPNNRCWNSTTCQVQLEWKSPEGEECDKQCLGGCKGRGPKNCTACKHVNYKGTCIKFCPPDTYVYKLRYCISAGECANPNFHPNRTRHPAGDVREWFTFNRTCIQECPYGYERVLDKGCQPCGGMCKKVCSQTVVDSLQSAQSLRDCTFINGSLAIQISSGKSSVVAKELENNLGKIEEIVGYLKIARSYPLVDLNFLKNLRIIHGKSTFDESPFHDPSRSFIVIDNQNLQDIWDWDSRPPNSTFEIRRGRPFFHHNPKLCLKHIYRLMNSTGLKNLTDIEVARNSNGDQFACHVLNLSVSVHLKYSNSVVLVINPPSQMTFIRYIAYYKKATINMTTPHGDDECGDNGWNMNDVLDSYGSSDNMNRSVYHSINRLEPDTLYAFYVATYTVDSMGAESSLQHFRTLPSMPDMPTKFMVHSNSSSEIVLRWDPPLKPNGQIKKYILTGFLTTEYSSLLENRNYCEQPVKAVVQTTPPPKIETFMKPSDDCCDLEEKRMKQSLLICEARDKSLPKIPLKIANDCDQYWYDLVANRTIPAAVSSYREKSQRIVKRSAVIAAEAHLFNARDVSSLNESEVYQDNKLVSFVRIFDENVQEVSIRDLKHYSSYGVTVTACRERVPEEPLDVKVCSQYSIEYALTLPDPSADDVVDGLSVVVYNRTARLSWKKPIANGVTVSYHVELLRTDVANAVPQVTCVPATMADGTYELHDLPLGDFRVRLKSLSLADSGKYTDPVEFSIIEYSFKSIAIVVIVILILLITIGTGVGGYYFYKTKSIPHPILITSINPEYCGVPFDDEWEIPREKIKIIKELKRGNFGIVCEGVLLPENTTVAVKKVIESASSRDVATFMNEALVMKRFTNCHHIVRLIGVVSKDYPQLVIMEMMAKGDLKSFLRESRDNTPPSPAQMCLMAAQIADGMAYLEAEKFVHRDLAARNCMVTIDNVVKIGDFGMTRDVYETDYYRKGSRGLLPVRWMAPESLNDGVFSTKSDVWSYGVVLWEMITLASQPYQGMSNEQVLQYVVSGNKLDLPPVYPKRFKAIMFWCWKWKPKFRPSFIQILMEFEDYMTLHFRHTAYYYTPEGIQAKEATLSAEQEDVEILENNTRTRFSRTNGQTAANS</sequence>
<evidence type="ECO:0000256" key="20">
    <source>
        <dbReference type="ARBA" id="ARBA00051243"/>
    </source>
</evidence>
<evidence type="ECO:0000256" key="7">
    <source>
        <dbReference type="ARBA" id="ARBA00022692"/>
    </source>
</evidence>
<keyword evidence="18" id="KW-0325">Glycoprotein</keyword>
<dbReference type="PANTHER" id="PTHR24416">
    <property type="entry name" value="TYROSINE-PROTEIN KINASE RECEPTOR"/>
    <property type="match status" value="1"/>
</dbReference>
<keyword evidence="13" id="KW-0067">ATP-binding</keyword>
<evidence type="ECO:0000256" key="10">
    <source>
        <dbReference type="ARBA" id="ARBA00022737"/>
    </source>
</evidence>
<evidence type="ECO:0000256" key="19">
    <source>
        <dbReference type="ARBA" id="ARBA00023211"/>
    </source>
</evidence>
<accession>A0ABN7AR58</accession>
<dbReference type="SUPFAM" id="SSF56112">
    <property type="entry name" value="Protein kinase-like (PK-like)"/>
    <property type="match status" value="1"/>
</dbReference>
<dbReference type="InterPro" id="IPR020635">
    <property type="entry name" value="Tyr_kinase_cat_dom"/>
</dbReference>
<dbReference type="InterPro" id="IPR011009">
    <property type="entry name" value="Kinase-like_dom_sf"/>
</dbReference>
<evidence type="ECO:0000256" key="9">
    <source>
        <dbReference type="ARBA" id="ARBA00022729"/>
    </source>
</evidence>
<reference evidence="24 25" key="1">
    <citation type="submission" date="2023-09" db="EMBL/GenBank/DDBJ databases">
        <title>Nesidiocoris tenuis whole genome shotgun sequence.</title>
        <authorList>
            <person name="Shibata T."/>
            <person name="Shimoda M."/>
            <person name="Kobayashi T."/>
            <person name="Uehara T."/>
        </authorList>
    </citation>
    <scope>NUCLEOTIDE SEQUENCE [LARGE SCALE GENOMIC DNA]</scope>
    <source>
        <strain evidence="24 25">Japan</strain>
    </source>
</reference>
<keyword evidence="19" id="KW-0464">Manganese</keyword>
<name>A0ABN7AR58_9HEMI</name>
<comment type="cofactor">
    <cofactor evidence="1">
        <name>Mn(2+)</name>
        <dbReference type="ChEBI" id="CHEBI:29035"/>
    </cofactor>
</comment>
<evidence type="ECO:0000256" key="11">
    <source>
        <dbReference type="ARBA" id="ARBA00022741"/>
    </source>
</evidence>
<dbReference type="InterPro" id="IPR000494">
    <property type="entry name" value="Rcpt_L-dom"/>
</dbReference>
<dbReference type="GO" id="GO:0016301">
    <property type="term" value="F:kinase activity"/>
    <property type="evidence" value="ECO:0007669"/>
    <property type="project" value="UniProtKB-KW"/>
</dbReference>
<dbReference type="SMART" id="SM00060">
    <property type="entry name" value="FN3"/>
    <property type="match status" value="3"/>
</dbReference>
<dbReference type="Gene3D" id="2.60.40.10">
    <property type="entry name" value="Immunoglobulins"/>
    <property type="match status" value="3"/>
</dbReference>
<comment type="catalytic activity">
    <reaction evidence="20">
        <text>L-tyrosyl-[protein] + ATP = O-phospho-L-tyrosyl-[protein] + ADP + H(+)</text>
        <dbReference type="Rhea" id="RHEA:10596"/>
        <dbReference type="Rhea" id="RHEA-COMP:10136"/>
        <dbReference type="Rhea" id="RHEA-COMP:20101"/>
        <dbReference type="ChEBI" id="CHEBI:15378"/>
        <dbReference type="ChEBI" id="CHEBI:30616"/>
        <dbReference type="ChEBI" id="CHEBI:46858"/>
        <dbReference type="ChEBI" id="CHEBI:61978"/>
        <dbReference type="ChEBI" id="CHEBI:456216"/>
        <dbReference type="EC" id="2.7.10.1"/>
    </reaction>
</comment>
<dbReference type="Proteomes" id="UP001307889">
    <property type="component" value="Chromosome 4"/>
</dbReference>
<gene>
    <name evidence="24" type="ORF">NTJ_06588</name>
</gene>
<evidence type="ECO:0000256" key="5">
    <source>
        <dbReference type="ARBA" id="ARBA00022679"/>
    </source>
</evidence>
<evidence type="ECO:0000256" key="3">
    <source>
        <dbReference type="ARBA" id="ARBA00011902"/>
    </source>
</evidence>
<keyword evidence="25" id="KW-1185">Reference proteome</keyword>
<feature type="chain" id="PRO_5045081535" description="receptor protein-tyrosine kinase" evidence="22">
    <location>
        <begin position="20"/>
        <end position="1286"/>
    </location>
</feature>
<dbReference type="Gene3D" id="3.80.20.20">
    <property type="entry name" value="Receptor L-domain"/>
    <property type="match status" value="2"/>
</dbReference>
<dbReference type="SUPFAM" id="SSF57184">
    <property type="entry name" value="Growth factor receptor domain"/>
    <property type="match status" value="1"/>
</dbReference>
<keyword evidence="10" id="KW-0677">Repeat</keyword>
<dbReference type="Pfam" id="PF00757">
    <property type="entry name" value="Furin-like"/>
    <property type="match status" value="1"/>
</dbReference>
<dbReference type="CDD" id="cd00063">
    <property type="entry name" value="FN3"/>
    <property type="match status" value="1"/>
</dbReference>
<evidence type="ECO:0000256" key="15">
    <source>
        <dbReference type="ARBA" id="ARBA00023136"/>
    </source>
</evidence>
<proteinExistence type="predicted"/>
<dbReference type="InterPro" id="IPR036116">
    <property type="entry name" value="FN3_sf"/>
</dbReference>
<feature type="signal peptide" evidence="22">
    <location>
        <begin position="1"/>
        <end position="19"/>
    </location>
</feature>
<dbReference type="InterPro" id="IPR000719">
    <property type="entry name" value="Prot_kinase_dom"/>
</dbReference>
<evidence type="ECO:0000256" key="22">
    <source>
        <dbReference type="SAM" id="SignalP"/>
    </source>
</evidence>
<dbReference type="PROSITE" id="PS50011">
    <property type="entry name" value="PROTEIN_KINASE_DOM"/>
    <property type="match status" value="1"/>
</dbReference>
<keyword evidence="9 22" id="KW-0732">Signal</keyword>
<dbReference type="Gene3D" id="1.10.510.10">
    <property type="entry name" value="Transferase(Phosphotransferase) domain 1"/>
    <property type="match status" value="1"/>
</dbReference>
<keyword evidence="14 21" id="KW-1133">Transmembrane helix</keyword>
<dbReference type="EC" id="2.7.10.1" evidence="3"/>
<evidence type="ECO:0000313" key="25">
    <source>
        <dbReference type="Proteomes" id="UP001307889"/>
    </source>
</evidence>
<dbReference type="InterPro" id="IPR006212">
    <property type="entry name" value="Furin_repeat"/>
</dbReference>
<keyword evidence="16" id="KW-0829">Tyrosine-protein kinase</keyword>
<dbReference type="InterPro" id="IPR002011">
    <property type="entry name" value="Tyr_kinase_rcpt_2_CS"/>
</dbReference>
<evidence type="ECO:0000256" key="16">
    <source>
        <dbReference type="ARBA" id="ARBA00023137"/>
    </source>
</evidence>
<keyword evidence="11" id="KW-0547">Nucleotide-binding</keyword>
<evidence type="ECO:0000256" key="17">
    <source>
        <dbReference type="ARBA" id="ARBA00023170"/>
    </source>
</evidence>
<dbReference type="PROSITE" id="PS00239">
    <property type="entry name" value="RECEPTOR_TYR_KIN_II"/>
    <property type="match status" value="1"/>
</dbReference>
<evidence type="ECO:0000256" key="4">
    <source>
        <dbReference type="ARBA" id="ARBA00022553"/>
    </source>
</evidence>
<keyword evidence="7 21" id="KW-0812">Transmembrane</keyword>
<dbReference type="Pfam" id="PF07714">
    <property type="entry name" value="PK_Tyr_Ser-Thr"/>
    <property type="match status" value="1"/>
</dbReference>
<keyword evidence="4" id="KW-0597">Phosphoprotein</keyword>
<evidence type="ECO:0000256" key="2">
    <source>
        <dbReference type="ARBA" id="ARBA00004479"/>
    </source>
</evidence>
<dbReference type="Gene3D" id="2.10.220.10">
    <property type="entry name" value="Hormone Receptor, Insulin-like Growth Factor Receptor 1, Chain A, domain 2"/>
    <property type="match status" value="1"/>
</dbReference>
<evidence type="ECO:0000259" key="23">
    <source>
        <dbReference type="PROSITE" id="PS50011"/>
    </source>
</evidence>
<dbReference type="PRINTS" id="PR00109">
    <property type="entry name" value="TYRKINASE"/>
</dbReference>
<dbReference type="PROSITE" id="PS00109">
    <property type="entry name" value="PROTEIN_KINASE_TYR"/>
    <property type="match status" value="1"/>
</dbReference>
<evidence type="ECO:0000256" key="18">
    <source>
        <dbReference type="ARBA" id="ARBA00023180"/>
    </source>
</evidence>
<evidence type="ECO:0000256" key="1">
    <source>
        <dbReference type="ARBA" id="ARBA00001936"/>
    </source>
</evidence>
<evidence type="ECO:0000313" key="24">
    <source>
        <dbReference type="EMBL" id="BES93779.1"/>
    </source>
</evidence>
<dbReference type="PANTHER" id="PTHR24416:SF525">
    <property type="entry name" value="INSULIN-LIKE RECEPTOR"/>
    <property type="match status" value="1"/>
</dbReference>
<dbReference type="Pfam" id="PF01030">
    <property type="entry name" value="Recep_L_domain"/>
    <property type="match status" value="2"/>
</dbReference>
<dbReference type="InterPro" id="IPR013783">
    <property type="entry name" value="Ig-like_fold"/>
</dbReference>
<dbReference type="SMART" id="SM00261">
    <property type="entry name" value="FU"/>
    <property type="match status" value="1"/>
</dbReference>
<feature type="transmembrane region" description="Helical" evidence="21">
    <location>
        <begin position="916"/>
        <end position="940"/>
    </location>
</feature>
<keyword evidence="5" id="KW-0808">Transferase</keyword>